<protein>
    <submittedName>
        <fullName evidence="4">Coiled-coil domain-containing protein 73</fullName>
    </submittedName>
</protein>
<feature type="coiled-coil region" evidence="1">
    <location>
        <begin position="195"/>
        <end position="370"/>
    </location>
</feature>
<organism evidence="3 4">
    <name type="scientific">Aythya fuligula</name>
    <name type="common">Tufted duck</name>
    <name type="synonym">Anas fuligula</name>
    <dbReference type="NCBI Taxonomy" id="219594"/>
    <lineage>
        <taxon>Eukaryota</taxon>
        <taxon>Metazoa</taxon>
        <taxon>Chordata</taxon>
        <taxon>Craniata</taxon>
        <taxon>Vertebrata</taxon>
        <taxon>Euteleostomi</taxon>
        <taxon>Archelosauria</taxon>
        <taxon>Archosauria</taxon>
        <taxon>Dinosauria</taxon>
        <taxon>Saurischia</taxon>
        <taxon>Theropoda</taxon>
        <taxon>Coelurosauria</taxon>
        <taxon>Aves</taxon>
        <taxon>Neognathae</taxon>
        <taxon>Galloanserae</taxon>
        <taxon>Anseriformes</taxon>
        <taxon>Anatidae</taxon>
        <taxon>Aythyinae</taxon>
        <taxon>Aythya</taxon>
    </lineage>
</organism>
<gene>
    <name evidence="4" type="primary">CCDC73</name>
</gene>
<dbReference type="GeneID" id="116489855"/>
<sequence>MDEDFKPQMLDSNLQSPSETLISIRLLDFKTSLLEAIEELRIRRETEINYEDQISKIVVEKQELEWQKETLQHQTDILQQQNKEAMAAFKKQLQARMFAMEEEKGKYQLAVETKEKEIDGLKETLKTLQISKYTLQKKLNEMDQKLQLHLAAREEHHKKLNEVERCYATIVCQFGIVKGVHGQLEHSVQEAIQLNKKLTSVNKKQETEISNLKEELKKVTTDLIRSKVTSQYRVGEENINLAAKEKQFQELQQKLRMEEAISKKVREENTQIKGEKLEILSSLQCVQELLQRITQTNIRMESELNALKEEYQTLERDNELQREKAKENEEKFLNLQNEHEKALRTWKKDEENMRREIATIKNELNSLKGAQGCLEDYPPPLGNQYAEQVESPQKQLLEARGYEGTVAFMKEKASTPVEFDCSGSKSSWEGMRNEQFNQVKIRKTYLPLKQLKIPGGLLEEEKSVNSGQEPSKYSEMQTIQNENESMQSILRKDSILGHEDEIEVKNSLSTEELQIEQSNKITRIVEINLQVPENSFKDEINVASHYEEKQREVSPRNTLCTDTDLITQGQTSEIHVAECKEAENLGTTHRMLLEESNANLEQKLQDSTDPVAACHTETRKVFLDSTDTVFYEQNASQDAHFSKQELCNTTHESICTEADKQSNTIEHNSVLMSEASEKESEAVSCVEKNVVCERTTDNHQAKEFNFGILPYAKENSQTEYQKCSLLDSDNYVGNILHRTEKILLKLSGLHRNKFPFKQTDVDAEERNYNDKDRNMNRNSALRSTGFPATDAQNTPSVCCNNASASAAAKEHSSNMPVTGTSNLCPEKVDRGINVDDTRSKQTEQGSTEQSGGDTNTCTLNAEAVSPVKAADLEITAHKVATDGISTENFFLCEKLNDDIQTQFIKNGHSLEINDNSINNALLKEKKGSLHSTVPGRKFAEGHLKESCSLPMRTSGNLVNVSGRSSFDLSTSDKKAEKTPVYFSFLDLGSCSRVNQMRSQVTWTSAAKEPPILKEKLPCLVENRKVISKAQCQSPDENVAKREKGLGSISSNRAADTLSTSSIHRDPQGDPSEEWNATAKTFYDSSFPTEHVKEGFTASHEQKSSQVTVTPAKSKRMLGDEGSCSTHNSNIQNQIQEIEKFLQLERLCSSRKRKHEDRE</sequence>
<dbReference type="RefSeq" id="XP_032044449.1">
    <property type="nucleotide sequence ID" value="XM_032188558.1"/>
</dbReference>
<feature type="compositionally biased region" description="Polar residues" evidence="2">
    <location>
        <begin position="813"/>
        <end position="823"/>
    </location>
</feature>
<dbReference type="CTD" id="493860"/>
<feature type="compositionally biased region" description="Basic and acidic residues" evidence="2">
    <location>
        <begin position="826"/>
        <end position="841"/>
    </location>
</feature>
<evidence type="ECO:0000313" key="4">
    <source>
        <dbReference type="RefSeq" id="XP_032044449.1"/>
    </source>
</evidence>
<feature type="region of interest" description="Disordered" evidence="2">
    <location>
        <begin position="765"/>
        <end position="789"/>
    </location>
</feature>
<keyword evidence="3" id="KW-1185">Reference proteome</keyword>
<feature type="region of interest" description="Disordered" evidence="2">
    <location>
        <begin position="1094"/>
        <end position="1125"/>
    </location>
</feature>
<evidence type="ECO:0000313" key="3">
    <source>
        <dbReference type="Proteomes" id="UP000504639"/>
    </source>
</evidence>
<keyword evidence="1" id="KW-0175">Coiled coil</keyword>
<reference evidence="4" key="1">
    <citation type="submission" date="2025-08" db="UniProtKB">
        <authorList>
            <consortium name="RefSeq"/>
        </authorList>
    </citation>
    <scope>IDENTIFICATION</scope>
    <source>
        <tissue evidence="4">Lung</tissue>
    </source>
</reference>
<proteinExistence type="predicted"/>
<feature type="compositionally biased region" description="Polar residues" evidence="2">
    <location>
        <begin position="842"/>
        <end position="856"/>
    </location>
</feature>
<dbReference type="PANTHER" id="PTHR28660:SF1">
    <property type="entry name" value="COILED-COIL DOMAIN-CONTAINING PROTEIN 73"/>
    <property type="match status" value="1"/>
</dbReference>
<feature type="region of interest" description="Disordered" evidence="2">
    <location>
        <begin position="808"/>
        <end position="856"/>
    </location>
</feature>
<dbReference type="Proteomes" id="UP000504639">
    <property type="component" value="Chromosome 5"/>
</dbReference>
<dbReference type="InterPro" id="IPR031650">
    <property type="entry name" value="CCDC73"/>
</dbReference>
<dbReference type="AlphaFoldDB" id="A0A6J3D1X5"/>
<feature type="compositionally biased region" description="Polar residues" evidence="2">
    <location>
        <begin position="1047"/>
        <end position="1061"/>
    </location>
</feature>
<feature type="compositionally biased region" description="Basic and acidic residues" evidence="2">
    <location>
        <begin position="765"/>
        <end position="775"/>
    </location>
</feature>
<evidence type="ECO:0000256" key="1">
    <source>
        <dbReference type="SAM" id="Coils"/>
    </source>
</evidence>
<dbReference type="KEGG" id="aful:116489855"/>
<evidence type="ECO:0000256" key="2">
    <source>
        <dbReference type="SAM" id="MobiDB-lite"/>
    </source>
</evidence>
<dbReference type="Pfam" id="PF15818">
    <property type="entry name" value="CCDC73"/>
    <property type="match status" value="2"/>
</dbReference>
<name>A0A6J3D1X5_AYTFU</name>
<feature type="coiled-coil region" evidence="1">
    <location>
        <begin position="61"/>
        <end position="131"/>
    </location>
</feature>
<dbReference type="PANTHER" id="PTHR28660">
    <property type="entry name" value="COILED-COIL DOMAIN-CONTAINING PROTEIN 73"/>
    <property type="match status" value="1"/>
</dbReference>
<accession>A0A6J3D1X5</accession>
<feature type="region of interest" description="Disordered" evidence="2">
    <location>
        <begin position="1030"/>
        <end position="1074"/>
    </location>
</feature>
<dbReference type="InParanoid" id="A0A6J3D1X5"/>